<feature type="transmembrane region" description="Helical" evidence="6">
    <location>
        <begin position="159"/>
        <end position="178"/>
    </location>
</feature>
<dbReference type="AlphaFoldDB" id="A0A084GKG7"/>
<gene>
    <name evidence="8" type="ORF">GS18_0217705</name>
</gene>
<comment type="similarity">
    <text evidence="6">Belongs to the TVP38/TMEM64 family.</text>
</comment>
<dbReference type="InterPro" id="IPR015414">
    <property type="entry name" value="TMEM64"/>
</dbReference>
<evidence type="ECO:0000259" key="7">
    <source>
        <dbReference type="Pfam" id="PF09335"/>
    </source>
</evidence>
<dbReference type="PANTHER" id="PTHR12677">
    <property type="entry name" value="GOLGI APPARATUS MEMBRANE PROTEIN TVP38-RELATED"/>
    <property type="match status" value="1"/>
</dbReference>
<keyword evidence="4 6" id="KW-1133">Transmembrane helix</keyword>
<comment type="caution">
    <text evidence="8">The sequence shown here is derived from an EMBL/GenBank/DDBJ whole genome shotgun (WGS) entry which is preliminary data.</text>
</comment>
<sequence>MKDTLLAWLEESGPFAFLISLLANTAISLLAFVPSVFVTAANLSFFGLINGLMLSFSGEVIGVMVSFYVYRKGFRFLSKKTSVHSSSVLKKLSGITEKDAFFVILSLRIFPFVPSGAITLAAACSSVSAGTFLAASFLGKIPAILIEGFAVHQVLNAGWRVQLFLVTCSLLILAGIWMKKRIND</sequence>
<keyword evidence="3 6" id="KW-0812">Transmembrane</keyword>
<comment type="subcellular location">
    <subcellularLocation>
        <location evidence="1 6">Cell membrane</location>
        <topology evidence="1 6">Multi-pass membrane protein</topology>
    </subcellularLocation>
</comment>
<reference evidence="8 9" key="1">
    <citation type="journal article" date="2005" name="Int. J. Syst. Evol. Microbiol.">
        <title>Bacillus cibi sp. nov., isolated from jeotgal, a traditional Korean fermented seafood.</title>
        <authorList>
            <person name="Yoon J.H."/>
            <person name="Lee C.H."/>
            <person name="Oh T.K."/>
        </authorList>
    </citation>
    <scope>NUCLEOTIDE SEQUENCE [LARGE SCALE GENOMIC DNA]</scope>
    <source>
        <strain evidence="8 9">DSM 16189</strain>
    </source>
</reference>
<proteinExistence type="inferred from homology"/>
<dbReference type="PANTHER" id="PTHR12677:SF55">
    <property type="entry name" value="UNDECAPRENYL PHOSPHATE TRANSPORTER SAOUHSC_00901-RELATED"/>
    <property type="match status" value="1"/>
</dbReference>
<evidence type="ECO:0000256" key="4">
    <source>
        <dbReference type="ARBA" id="ARBA00022989"/>
    </source>
</evidence>
<evidence type="ECO:0000256" key="6">
    <source>
        <dbReference type="RuleBase" id="RU366058"/>
    </source>
</evidence>
<organism evidence="8 9">
    <name type="scientific">Metabacillus indicus</name>
    <name type="common">Bacillus indicus</name>
    <dbReference type="NCBI Taxonomy" id="246786"/>
    <lineage>
        <taxon>Bacteria</taxon>
        <taxon>Bacillati</taxon>
        <taxon>Bacillota</taxon>
        <taxon>Bacilli</taxon>
        <taxon>Bacillales</taxon>
        <taxon>Bacillaceae</taxon>
        <taxon>Metabacillus</taxon>
    </lineage>
</organism>
<dbReference type="Proteomes" id="UP000028549">
    <property type="component" value="Unassembled WGS sequence"/>
</dbReference>
<dbReference type="RefSeq" id="WP_029284085.1">
    <property type="nucleotide sequence ID" value="NZ_JAXAWW010000007.1"/>
</dbReference>
<name>A0A084GKG7_METID</name>
<keyword evidence="5 6" id="KW-0472">Membrane</keyword>
<dbReference type="GO" id="GO:0005886">
    <property type="term" value="C:plasma membrane"/>
    <property type="evidence" value="ECO:0007669"/>
    <property type="project" value="UniProtKB-SubCell"/>
</dbReference>
<feature type="domain" description="VTT" evidence="7">
    <location>
        <begin position="33"/>
        <end position="152"/>
    </location>
</feature>
<dbReference type="InterPro" id="IPR032816">
    <property type="entry name" value="VTT_dom"/>
</dbReference>
<dbReference type="Pfam" id="PF09335">
    <property type="entry name" value="VTT_dom"/>
    <property type="match status" value="1"/>
</dbReference>
<evidence type="ECO:0000256" key="3">
    <source>
        <dbReference type="ARBA" id="ARBA00022692"/>
    </source>
</evidence>
<evidence type="ECO:0000256" key="1">
    <source>
        <dbReference type="ARBA" id="ARBA00004651"/>
    </source>
</evidence>
<dbReference type="EMBL" id="JNVC02000015">
    <property type="protein sequence ID" value="KEZ47829.1"/>
    <property type="molecule type" value="Genomic_DNA"/>
</dbReference>
<accession>A0A084GKG7</accession>
<evidence type="ECO:0000256" key="2">
    <source>
        <dbReference type="ARBA" id="ARBA00022475"/>
    </source>
</evidence>
<evidence type="ECO:0000313" key="9">
    <source>
        <dbReference type="Proteomes" id="UP000028549"/>
    </source>
</evidence>
<dbReference type="OrthoDB" id="5471155at2"/>
<keyword evidence="2 6" id="KW-1003">Cell membrane</keyword>
<keyword evidence="9" id="KW-1185">Reference proteome</keyword>
<feature type="transmembrane region" description="Helical" evidence="6">
    <location>
        <begin position="12"/>
        <end position="33"/>
    </location>
</feature>
<protein>
    <recommendedName>
        <fullName evidence="6">TVP38/TMEM64 family membrane protein</fullName>
    </recommendedName>
</protein>
<comment type="caution">
    <text evidence="6">Lacks conserved residue(s) required for the propagation of feature annotation.</text>
</comment>
<evidence type="ECO:0000256" key="5">
    <source>
        <dbReference type="ARBA" id="ARBA00023136"/>
    </source>
</evidence>
<evidence type="ECO:0000313" key="8">
    <source>
        <dbReference type="EMBL" id="KEZ47829.1"/>
    </source>
</evidence>
<feature type="transmembrane region" description="Helical" evidence="6">
    <location>
        <begin position="45"/>
        <end position="70"/>
    </location>
</feature>